<keyword evidence="5" id="KW-0560">Oxidoreductase</keyword>
<dbReference type="STRING" id="62062.ENSHHUP00000051107"/>
<dbReference type="SUPFAM" id="SSF49742">
    <property type="entry name" value="PHM/PNGase F"/>
    <property type="match status" value="2"/>
</dbReference>
<dbReference type="FunFam" id="2.60.40.1210:FF:000001">
    <property type="entry name" value="Monooxygenase, DBH-like 1, like"/>
    <property type="match status" value="1"/>
</dbReference>
<evidence type="ECO:0000313" key="14">
    <source>
        <dbReference type="Proteomes" id="UP000314982"/>
    </source>
</evidence>
<feature type="signal peptide" evidence="11">
    <location>
        <begin position="1"/>
        <end position="18"/>
    </location>
</feature>
<organism evidence="13 14">
    <name type="scientific">Hucho hucho</name>
    <name type="common">huchen</name>
    <dbReference type="NCBI Taxonomy" id="62062"/>
    <lineage>
        <taxon>Eukaryota</taxon>
        <taxon>Metazoa</taxon>
        <taxon>Chordata</taxon>
        <taxon>Craniata</taxon>
        <taxon>Vertebrata</taxon>
        <taxon>Euteleostomi</taxon>
        <taxon>Actinopterygii</taxon>
        <taxon>Neopterygii</taxon>
        <taxon>Teleostei</taxon>
        <taxon>Protacanthopterygii</taxon>
        <taxon>Salmoniformes</taxon>
        <taxon>Salmonidae</taxon>
        <taxon>Salmoninae</taxon>
        <taxon>Hucho</taxon>
    </lineage>
</organism>
<evidence type="ECO:0000256" key="11">
    <source>
        <dbReference type="SAM" id="SignalP"/>
    </source>
</evidence>
<comment type="similarity">
    <text evidence="3">Belongs to the copper type II ascorbate-dependent monooxygenase family.</text>
</comment>
<dbReference type="InterPro" id="IPR024548">
    <property type="entry name" value="Cu2_monoox_C"/>
</dbReference>
<name>A0A4W5NJK5_9TELE</name>
<dbReference type="PROSITE" id="PS50836">
    <property type="entry name" value="DOMON"/>
    <property type="match status" value="1"/>
</dbReference>
<dbReference type="GeneTree" id="ENSGT00530000063085"/>
<dbReference type="Gene3D" id="2.60.120.310">
    <property type="entry name" value="Copper type II, ascorbate-dependent monooxygenase, N-terminal domain"/>
    <property type="match status" value="1"/>
</dbReference>
<evidence type="ECO:0000256" key="10">
    <source>
        <dbReference type="ARBA" id="ARBA00023180"/>
    </source>
</evidence>
<comment type="cofactor">
    <cofactor evidence="1">
        <name>Cu(2+)</name>
        <dbReference type="ChEBI" id="CHEBI:29036"/>
    </cofactor>
</comment>
<dbReference type="GO" id="GO:0042421">
    <property type="term" value="P:norepinephrine biosynthetic process"/>
    <property type="evidence" value="ECO:0007669"/>
    <property type="project" value="TreeGrafter"/>
</dbReference>
<dbReference type="GO" id="GO:0005507">
    <property type="term" value="F:copper ion binding"/>
    <property type="evidence" value="ECO:0007669"/>
    <property type="project" value="InterPro"/>
</dbReference>
<dbReference type="SUPFAM" id="SSF49344">
    <property type="entry name" value="CBD9-like"/>
    <property type="match status" value="1"/>
</dbReference>
<dbReference type="CDD" id="cd09631">
    <property type="entry name" value="DOMON_DOH"/>
    <property type="match status" value="1"/>
</dbReference>
<keyword evidence="4 11" id="KW-0732">Signal</keyword>
<dbReference type="SMART" id="SM00664">
    <property type="entry name" value="DoH"/>
    <property type="match status" value="1"/>
</dbReference>
<evidence type="ECO:0000256" key="8">
    <source>
        <dbReference type="ARBA" id="ARBA00023136"/>
    </source>
</evidence>
<dbReference type="Ensembl" id="ENSHHUT00000052917.1">
    <property type="protein sequence ID" value="ENSHHUP00000051107.1"/>
    <property type="gene ID" value="ENSHHUG00000030789.1"/>
</dbReference>
<dbReference type="Gene3D" id="2.60.40.1210">
    <property type="entry name" value="Cellobiose dehydrogenase, cytochrome domain"/>
    <property type="match status" value="1"/>
</dbReference>
<evidence type="ECO:0000256" key="7">
    <source>
        <dbReference type="ARBA" id="ARBA00023033"/>
    </source>
</evidence>
<dbReference type="InterPro" id="IPR000323">
    <property type="entry name" value="Cu2_ascorb_mOase_N"/>
</dbReference>
<evidence type="ECO:0000256" key="9">
    <source>
        <dbReference type="ARBA" id="ARBA00023157"/>
    </source>
</evidence>
<dbReference type="InterPro" id="IPR036939">
    <property type="entry name" value="Cu2_ascorb_mOase_N_sf"/>
</dbReference>
<dbReference type="Pfam" id="PF03351">
    <property type="entry name" value="DOMON"/>
    <property type="match status" value="1"/>
</dbReference>
<dbReference type="AlphaFoldDB" id="A0A4W5NJK5"/>
<evidence type="ECO:0000313" key="13">
    <source>
        <dbReference type="Ensembl" id="ENSHHUP00000051107.1"/>
    </source>
</evidence>
<evidence type="ECO:0000259" key="12">
    <source>
        <dbReference type="PROSITE" id="PS50836"/>
    </source>
</evidence>
<dbReference type="InterPro" id="IPR045266">
    <property type="entry name" value="DOH_DOMON"/>
</dbReference>
<dbReference type="PANTHER" id="PTHR10157:SF41">
    <property type="entry name" value="DBH-LIKE MONOOXYGENASE PROTEIN 2 HOMOLOG"/>
    <property type="match status" value="1"/>
</dbReference>
<dbReference type="InterPro" id="IPR008977">
    <property type="entry name" value="PHM/PNGase_F_dom_sf"/>
</dbReference>
<keyword evidence="10" id="KW-0325">Glycoprotein</keyword>
<dbReference type="FunFam" id="2.60.120.230:FF:000001">
    <property type="entry name" value="Monooxygenase, DBH-like 1"/>
    <property type="match status" value="1"/>
</dbReference>
<dbReference type="InterPro" id="IPR014784">
    <property type="entry name" value="Cu2_ascorb_mOase-like_C"/>
</dbReference>
<dbReference type="InterPro" id="IPR005018">
    <property type="entry name" value="DOMON_domain"/>
</dbReference>
<keyword evidence="7" id="KW-0503">Monooxygenase</keyword>
<dbReference type="GO" id="GO:0004500">
    <property type="term" value="F:dopamine beta-monooxygenase activity"/>
    <property type="evidence" value="ECO:0007669"/>
    <property type="project" value="InterPro"/>
</dbReference>
<dbReference type="Pfam" id="PF01082">
    <property type="entry name" value="Cu2_monooxygen"/>
    <property type="match status" value="1"/>
</dbReference>
<accession>A0A4W5NJK5</accession>
<dbReference type="GO" id="GO:0006589">
    <property type="term" value="P:octopamine biosynthetic process"/>
    <property type="evidence" value="ECO:0007669"/>
    <property type="project" value="TreeGrafter"/>
</dbReference>
<evidence type="ECO:0000256" key="2">
    <source>
        <dbReference type="ARBA" id="ARBA00004479"/>
    </source>
</evidence>
<evidence type="ECO:0000256" key="5">
    <source>
        <dbReference type="ARBA" id="ARBA00023002"/>
    </source>
</evidence>
<evidence type="ECO:0000256" key="1">
    <source>
        <dbReference type="ARBA" id="ARBA00001973"/>
    </source>
</evidence>
<reference evidence="13" key="3">
    <citation type="submission" date="2025-09" db="UniProtKB">
        <authorList>
            <consortium name="Ensembl"/>
        </authorList>
    </citation>
    <scope>IDENTIFICATION</scope>
</reference>
<evidence type="ECO:0000256" key="6">
    <source>
        <dbReference type="ARBA" id="ARBA00023008"/>
    </source>
</evidence>
<dbReference type="GO" id="GO:0005615">
    <property type="term" value="C:extracellular space"/>
    <property type="evidence" value="ECO:0007669"/>
    <property type="project" value="TreeGrafter"/>
</dbReference>
<proteinExistence type="inferred from homology"/>
<dbReference type="GO" id="GO:0030667">
    <property type="term" value="C:secretory granule membrane"/>
    <property type="evidence" value="ECO:0007669"/>
    <property type="project" value="TreeGrafter"/>
</dbReference>
<dbReference type="Proteomes" id="UP000314982">
    <property type="component" value="Unassembled WGS sequence"/>
</dbReference>
<comment type="subcellular location">
    <subcellularLocation>
        <location evidence="2">Membrane</location>
        <topology evidence="2">Single-pass type I membrane protein</topology>
    </subcellularLocation>
</comment>
<evidence type="ECO:0000256" key="3">
    <source>
        <dbReference type="ARBA" id="ARBA00010676"/>
    </source>
</evidence>
<dbReference type="PANTHER" id="PTHR10157">
    <property type="entry name" value="DOPAMINE BETA HYDROXYLASE RELATED"/>
    <property type="match status" value="1"/>
</dbReference>
<keyword evidence="8" id="KW-0472">Membrane</keyword>
<evidence type="ECO:0000256" key="4">
    <source>
        <dbReference type="ARBA" id="ARBA00022729"/>
    </source>
</evidence>
<sequence>MIPLLLSLLLAWPPGTWAQQDTLMPFMENLDADSNVILKWGFSEVQGTIMFQLTVKTIGWLGFGFSPNGGMAASDIVMGGVGPNGTYFMDYHATGNSFPLVDKKQSYTLLSMTEADGQTTMTFLRSIQSCDEEDFHITDSPVKLIYAYGTSDDIRYHANGRGTKEVNLLKFMPRSSPTDSNYLDFVVENVTVPAERTYYHCKVMKVPNLNGKNHIYRIEPVIEHLDLVHHMLLYGCPSSVNQTYEQKCYTKGSGEDCIRVVSAWGVGGGAFELPEIAGIPIGGQNNDEFYRLEIHYNNLAKEAGRRDSSGLRLYYTAQLRQHDVGIMTTGLMVAIGWGYTIPPNATAFHSYGLCNTSHFSDILADPVPDLSVFSVALHTHLAGRKVRAGHIRNGEQIDFLGLDDNFNFEMQQATNLGNIKTIKPGDEIVVECTYNTTNRKGITQLGLATTDEMCLAFVFYYPAIPVTSCCSHPDMHAYMAMMGKTVDQDIEEMLKTAAWDQASTAVHEATMKRVPQIGFIIDVNKNYTMYEGNIRNMTATLSVSCRSDPFNYNTSPRGSSSWVVTSAAGSVLLMLWMKML</sequence>
<dbReference type="GO" id="GO:0042420">
    <property type="term" value="P:dopamine catabolic process"/>
    <property type="evidence" value="ECO:0007669"/>
    <property type="project" value="TreeGrafter"/>
</dbReference>
<reference evidence="13" key="2">
    <citation type="submission" date="2025-08" db="UniProtKB">
        <authorList>
            <consortium name="Ensembl"/>
        </authorList>
    </citation>
    <scope>IDENTIFICATION</scope>
</reference>
<dbReference type="Pfam" id="PF03712">
    <property type="entry name" value="Cu2_monoox_C"/>
    <property type="match status" value="1"/>
</dbReference>
<keyword evidence="14" id="KW-1185">Reference proteome</keyword>
<keyword evidence="9" id="KW-1015">Disulfide bond</keyword>
<feature type="domain" description="DOMON" evidence="12">
    <location>
        <begin position="34"/>
        <end position="149"/>
    </location>
</feature>
<keyword evidence="6" id="KW-0186">Copper</keyword>
<feature type="chain" id="PRO_5021473561" evidence="11">
    <location>
        <begin position="19"/>
        <end position="580"/>
    </location>
</feature>
<reference evidence="14" key="1">
    <citation type="submission" date="2018-06" db="EMBL/GenBank/DDBJ databases">
        <title>Genome assembly of Danube salmon.</title>
        <authorList>
            <person name="Macqueen D.J."/>
            <person name="Gundappa M.K."/>
        </authorList>
    </citation>
    <scope>NUCLEOTIDE SEQUENCE [LARGE SCALE GENOMIC DNA]</scope>
</reference>
<dbReference type="Gene3D" id="2.60.120.230">
    <property type="match status" value="1"/>
</dbReference>
<dbReference type="InterPro" id="IPR000945">
    <property type="entry name" value="DBH-like"/>
</dbReference>
<protein>
    <submittedName>
        <fullName evidence="13">Monooxygenase, DBH-like 1, like</fullName>
    </submittedName>
</protein>